<dbReference type="SUPFAM" id="SSF53335">
    <property type="entry name" value="S-adenosyl-L-methionine-dependent methyltransferases"/>
    <property type="match status" value="1"/>
</dbReference>
<sequence>MPEQKTWEMSNIIKKVSNKLKNVINGFKHNKRLKQREKVNKYLIETRQTDLNRWKKNNELDELWNERTAILGGYISKQSKIIEFGAGNMFLKTFLNPIDYTPTDIVKRFEETVVCDLNKPIIIDLSKYDTAVLSGVLEYVHNIDAVFEQLEKNHVKQVVLSYCCSDLVSLSRDLNGWLSDLSKSDLQEVFNTYNYKVKDYQEWQNQSIFNLNLNV</sequence>
<dbReference type="EMBL" id="FOMI01000003">
    <property type="protein sequence ID" value="SFD02679.1"/>
    <property type="molecule type" value="Genomic_DNA"/>
</dbReference>
<gene>
    <name evidence="1" type="ORF">SAMN04487987_10328</name>
</gene>
<name>A0A1I1NYL0_9FLAO</name>
<evidence type="ECO:0008006" key="3">
    <source>
        <dbReference type="Google" id="ProtNLM"/>
    </source>
</evidence>
<proteinExistence type="predicted"/>
<dbReference type="InterPro" id="IPR029063">
    <property type="entry name" value="SAM-dependent_MTases_sf"/>
</dbReference>
<protein>
    <recommendedName>
        <fullName evidence="3">Methyltransferase domain-containing protein</fullName>
    </recommendedName>
</protein>
<reference evidence="2" key="1">
    <citation type="submission" date="2016-10" db="EMBL/GenBank/DDBJ databases">
        <authorList>
            <person name="Varghese N."/>
            <person name="Submissions S."/>
        </authorList>
    </citation>
    <scope>NUCLEOTIDE SEQUENCE [LARGE SCALE GENOMIC DNA]</scope>
    <source>
        <strain evidence="2">DSM 25730</strain>
    </source>
</reference>
<evidence type="ECO:0000313" key="1">
    <source>
        <dbReference type="EMBL" id="SFD02679.1"/>
    </source>
</evidence>
<dbReference type="AlphaFoldDB" id="A0A1I1NYL0"/>
<evidence type="ECO:0000313" key="2">
    <source>
        <dbReference type="Proteomes" id="UP000199439"/>
    </source>
</evidence>
<dbReference type="Proteomes" id="UP000199439">
    <property type="component" value="Unassembled WGS sequence"/>
</dbReference>
<accession>A0A1I1NYL0</accession>
<organism evidence="1 2">
    <name type="scientific">Algibacter pectinivorans</name>
    <dbReference type="NCBI Taxonomy" id="870482"/>
    <lineage>
        <taxon>Bacteria</taxon>
        <taxon>Pseudomonadati</taxon>
        <taxon>Bacteroidota</taxon>
        <taxon>Flavobacteriia</taxon>
        <taxon>Flavobacteriales</taxon>
        <taxon>Flavobacteriaceae</taxon>
        <taxon>Algibacter</taxon>
    </lineage>
</organism>
<dbReference type="STRING" id="870482.SAMN04487987_10328"/>
<keyword evidence="2" id="KW-1185">Reference proteome</keyword>